<evidence type="ECO:0000256" key="4">
    <source>
        <dbReference type="ARBA" id="ARBA00022759"/>
    </source>
</evidence>
<dbReference type="InterPro" id="IPR003615">
    <property type="entry name" value="HNH_nuc"/>
</dbReference>
<dbReference type="InterPro" id="IPR037146">
    <property type="entry name" value="Colicin/pyocin_DNase_dom_sf"/>
</dbReference>
<keyword evidence="2" id="KW-0929">Antimicrobial</keyword>
<protein>
    <submittedName>
        <fullName evidence="8">HNH nuclease</fullName>
    </submittedName>
</protein>
<dbReference type="GO" id="GO:0004519">
    <property type="term" value="F:endonuclease activity"/>
    <property type="evidence" value="ECO:0007669"/>
    <property type="project" value="UniProtKB-KW"/>
</dbReference>
<dbReference type="GO" id="GO:0016787">
    <property type="term" value="F:hydrolase activity"/>
    <property type="evidence" value="ECO:0007669"/>
    <property type="project" value="UniProtKB-KW"/>
</dbReference>
<keyword evidence="6" id="KW-0044">Antibiotic</keyword>
<sequence>MPPIYVYLKKDGARYNPGTVTGKGQSVSGIWLESAGKDLGVPIPSHIADKLRGRTFNRFDDFRAALWGEIGKDPNLINQFNEGNEELLRKERSPYTVDSEQSGGRKVFEIHHVKEIQHGGAVYNIDNLRIVTPKNHIRIHKK</sequence>
<dbReference type="Proteomes" id="UP000036277">
    <property type="component" value="Unassembled WGS sequence"/>
</dbReference>
<name>A0A0J5FR92_9GAMM</name>
<dbReference type="EMBL" id="LFCV01000077">
    <property type="protein sequence ID" value="KMJ44788.1"/>
    <property type="molecule type" value="Genomic_DNA"/>
</dbReference>
<dbReference type="GO" id="GO:0042742">
    <property type="term" value="P:defense response to bacterium"/>
    <property type="evidence" value="ECO:0007669"/>
    <property type="project" value="UniProtKB-KW"/>
</dbReference>
<evidence type="ECO:0000313" key="9">
    <source>
        <dbReference type="Proteomes" id="UP000036277"/>
    </source>
</evidence>
<evidence type="ECO:0000256" key="7">
    <source>
        <dbReference type="ARBA" id="ARBA00023048"/>
    </source>
</evidence>
<dbReference type="PRINTS" id="PR01300">
    <property type="entry name" value="PYOCINKILLER"/>
</dbReference>
<dbReference type="CDD" id="cd00085">
    <property type="entry name" value="HNHc"/>
    <property type="match status" value="1"/>
</dbReference>
<dbReference type="Pfam" id="PF21431">
    <property type="entry name" value="Col-Pyo_DNase"/>
    <property type="match status" value="1"/>
</dbReference>
<dbReference type="InterPro" id="IPR044925">
    <property type="entry name" value="His-Me_finger_sf"/>
</dbReference>
<dbReference type="Gene3D" id="3.90.540.10">
    <property type="entry name" value="Colicin/pyocin, DNase domain"/>
    <property type="match status" value="1"/>
</dbReference>
<evidence type="ECO:0000256" key="6">
    <source>
        <dbReference type="ARBA" id="ARBA00023022"/>
    </source>
</evidence>
<keyword evidence="4" id="KW-0255">Endonuclease</keyword>
<reference evidence="8 9" key="1">
    <citation type="submission" date="2015-06" db="EMBL/GenBank/DDBJ databases">
        <title>Draft Whole-Genome Sequence of the Entomopathogenic Bacterium Xenorhabdus khoisanae.</title>
        <authorList>
            <person name="Naidoo S."/>
            <person name="Featherston J."/>
            <person name="Gray V.M."/>
        </authorList>
    </citation>
    <scope>NUCLEOTIDE SEQUENCE [LARGE SCALE GENOMIC DNA]</scope>
    <source>
        <strain evidence="8 9">MCB</strain>
    </source>
</reference>
<keyword evidence="3" id="KW-0540">Nuclease</keyword>
<keyword evidence="7" id="KW-0078">Bacteriocin</keyword>
<proteinExistence type="inferred from homology"/>
<organism evidence="8 9">
    <name type="scientific">Xenorhabdus khoisanae</name>
    <dbReference type="NCBI Taxonomy" id="880157"/>
    <lineage>
        <taxon>Bacteria</taxon>
        <taxon>Pseudomonadati</taxon>
        <taxon>Pseudomonadota</taxon>
        <taxon>Gammaproteobacteria</taxon>
        <taxon>Enterobacterales</taxon>
        <taxon>Morganellaceae</taxon>
        <taxon>Xenorhabdus</taxon>
    </lineage>
</organism>
<dbReference type="GO" id="GO:0031640">
    <property type="term" value="P:killing of cells of another organism"/>
    <property type="evidence" value="ECO:0007669"/>
    <property type="project" value="UniProtKB-KW"/>
</dbReference>
<evidence type="ECO:0000256" key="2">
    <source>
        <dbReference type="ARBA" id="ARBA00022529"/>
    </source>
</evidence>
<accession>A0A0J5FR92</accession>
<dbReference type="SUPFAM" id="SSF54060">
    <property type="entry name" value="His-Me finger endonucleases"/>
    <property type="match status" value="1"/>
</dbReference>
<comment type="similarity">
    <text evidence="1">Belongs to the colicin/pyosin nuclease family.</text>
</comment>
<keyword evidence="9" id="KW-1185">Reference proteome</keyword>
<gene>
    <name evidence="8" type="ORF">AB204_12420</name>
</gene>
<dbReference type="InterPro" id="IPR003060">
    <property type="entry name" value="Pyocin_killer"/>
</dbReference>
<dbReference type="PATRIC" id="fig|880157.4.peg.2646"/>
<dbReference type="AlphaFoldDB" id="A0A0J5FR92"/>
<evidence type="ECO:0000256" key="1">
    <source>
        <dbReference type="ARBA" id="ARBA00006811"/>
    </source>
</evidence>
<dbReference type="GO" id="GO:0005102">
    <property type="term" value="F:signaling receptor binding"/>
    <property type="evidence" value="ECO:0007669"/>
    <property type="project" value="InterPro"/>
</dbReference>
<comment type="caution">
    <text evidence="8">The sequence shown here is derived from an EMBL/GenBank/DDBJ whole genome shotgun (WGS) entry which is preliminary data.</text>
</comment>
<dbReference type="GO" id="GO:0019835">
    <property type="term" value="P:cytolysis"/>
    <property type="evidence" value="ECO:0007669"/>
    <property type="project" value="InterPro"/>
</dbReference>
<evidence type="ECO:0000256" key="3">
    <source>
        <dbReference type="ARBA" id="ARBA00022722"/>
    </source>
</evidence>
<keyword evidence="5" id="KW-0378">Hydrolase</keyword>
<evidence type="ECO:0000313" key="8">
    <source>
        <dbReference type="EMBL" id="KMJ44788.1"/>
    </source>
</evidence>
<evidence type="ECO:0000256" key="5">
    <source>
        <dbReference type="ARBA" id="ARBA00022801"/>
    </source>
</evidence>